<accession>G9ZQQ7</accession>
<gene>
    <name evidence="1" type="ORF">HMPREF9103_02065</name>
</gene>
<protein>
    <submittedName>
        <fullName evidence="1">Uncharacterized protein</fullName>
    </submittedName>
</protein>
<organism evidence="1 2">
    <name type="scientific">Lentilactobacillus parafarraginis F0439</name>
    <dbReference type="NCBI Taxonomy" id="797515"/>
    <lineage>
        <taxon>Bacteria</taxon>
        <taxon>Bacillati</taxon>
        <taxon>Bacillota</taxon>
        <taxon>Bacilli</taxon>
        <taxon>Lactobacillales</taxon>
        <taxon>Lactobacillaceae</taxon>
        <taxon>Lentilactobacillus</taxon>
    </lineage>
</organism>
<dbReference type="EMBL" id="AGEY01000150">
    <property type="protein sequence ID" value="EHL97120.1"/>
    <property type="molecule type" value="Genomic_DNA"/>
</dbReference>
<reference evidence="1 2" key="1">
    <citation type="submission" date="2011-09" db="EMBL/GenBank/DDBJ databases">
        <authorList>
            <person name="Weinstock G."/>
            <person name="Sodergren E."/>
            <person name="Clifton S."/>
            <person name="Fulton L."/>
            <person name="Fulton B."/>
            <person name="Courtney L."/>
            <person name="Fronick C."/>
            <person name="Harrison M."/>
            <person name="Strong C."/>
            <person name="Farmer C."/>
            <person name="Delahaunty K."/>
            <person name="Markovic C."/>
            <person name="Hall O."/>
            <person name="Minx P."/>
            <person name="Tomlinson C."/>
            <person name="Mitreva M."/>
            <person name="Hou S."/>
            <person name="Chen J."/>
            <person name="Wollam A."/>
            <person name="Pepin K.H."/>
            <person name="Johnson M."/>
            <person name="Bhonagiri V."/>
            <person name="Zhang X."/>
            <person name="Suruliraj S."/>
            <person name="Warren W."/>
            <person name="Chinwalla A."/>
            <person name="Mardis E.R."/>
            <person name="Wilson R.K."/>
        </authorList>
    </citation>
    <scope>NUCLEOTIDE SEQUENCE [LARGE SCALE GENOMIC DNA]</scope>
    <source>
        <strain evidence="1 2">F0439</strain>
    </source>
</reference>
<evidence type="ECO:0000313" key="1">
    <source>
        <dbReference type="EMBL" id="EHL97120.1"/>
    </source>
</evidence>
<name>G9ZQQ7_9LACO</name>
<proteinExistence type="predicted"/>
<dbReference type="HOGENOM" id="CLU_3235268_0_0_9"/>
<dbReference type="Proteomes" id="UP000004625">
    <property type="component" value="Unassembled WGS sequence"/>
</dbReference>
<evidence type="ECO:0000313" key="2">
    <source>
        <dbReference type="Proteomes" id="UP000004625"/>
    </source>
</evidence>
<comment type="caution">
    <text evidence="1">The sequence shown here is derived from an EMBL/GenBank/DDBJ whole genome shotgun (WGS) entry which is preliminary data.</text>
</comment>
<dbReference type="AlphaFoldDB" id="G9ZQQ7"/>
<sequence length="43" mass="4950">MLIKSPLDPLLLTMLIGTYIQKLTVCFKFQKNLQNHYTTIIPG</sequence>
<keyword evidence="2" id="KW-1185">Reference proteome</keyword>